<dbReference type="AlphaFoldDB" id="A0A7L2UN43"/>
<feature type="non-terminal residue" evidence="3">
    <location>
        <position position="1"/>
    </location>
</feature>
<dbReference type="InterPro" id="IPR050488">
    <property type="entry name" value="Ig_Fc_receptor"/>
</dbReference>
<gene>
    <name evidence="3" type="primary">Fcrlb</name>
    <name evidence="3" type="ORF">BALREX_R13016</name>
</gene>
<dbReference type="EMBL" id="VYZW01045655">
    <property type="protein sequence ID" value="NXS47270.1"/>
    <property type="molecule type" value="Genomic_DNA"/>
</dbReference>
<accession>A0A7L2UN43</accession>
<proteinExistence type="predicted"/>
<name>A0A7L2UN43_BALRX</name>
<evidence type="ECO:0000256" key="2">
    <source>
        <dbReference type="ARBA" id="ARBA00023157"/>
    </source>
</evidence>
<sequence length="115" mass="12809">GWCPLSPAGAQTSQLTLDPPWTPVFLREKVTLTCHGSGAPGPTDWYIDRQLWRWEKSNPTRISSDHTGSHSYQCHSPGTKLSPPVTLSFSNDWLVLQVPTQALLEGDALRLRCRV</sequence>
<dbReference type="PANTHER" id="PTHR11481:SF64">
    <property type="entry name" value="FC RECEPTOR-LIKE PROTEIN 4"/>
    <property type="match status" value="1"/>
</dbReference>
<dbReference type="GO" id="GO:0004888">
    <property type="term" value="F:transmembrane signaling receptor activity"/>
    <property type="evidence" value="ECO:0007669"/>
    <property type="project" value="TreeGrafter"/>
</dbReference>
<dbReference type="GO" id="GO:0007166">
    <property type="term" value="P:cell surface receptor signaling pathway"/>
    <property type="evidence" value="ECO:0007669"/>
    <property type="project" value="TreeGrafter"/>
</dbReference>
<dbReference type="GO" id="GO:0006955">
    <property type="term" value="P:immune response"/>
    <property type="evidence" value="ECO:0007669"/>
    <property type="project" value="TreeGrafter"/>
</dbReference>
<evidence type="ECO:0000256" key="1">
    <source>
        <dbReference type="ARBA" id="ARBA00022729"/>
    </source>
</evidence>
<dbReference type="OrthoDB" id="6151406at2759"/>
<evidence type="ECO:0000313" key="4">
    <source>
        <dbReference type="Proteomes" id="UP000528411"/>
    </source>
</evidence>
<keyword evidence="1" id="KW-0732">Signal</keyword>
<feature type="non-terminal residue" evidence="3">
    <location>
        <position position="115"/>
    </location>
</feature>
<dbReference type="InterPro" id="IPR036179">
    <property type="entry name" value="Ig-like_dom_sf"/>
</dbReference>
<dbReference type="Gene3D" id="2.60.40.10">
    <property type="entry name" value="Immunoglobulins"/>
    <property type="match status" value="1"/>
</dbReference>
<keyword evidence="4" id="KW-1185">Reference proteome</keyword>
<reference evidence="3 4" key="1">
    <citation type="submission" date="2019-09" db="EMBL/GenBank/DDBJ databases">
        <title>Bird 10,000 Genomes (B10K) Project - Family phase.</title>
        <authorList>
            <person name="Zhang G."/>
        </authorList>
    </citation>
    <scope>NUCLEOTIDE SEQUENCE [LARGE SCALE GENOMIC DNA]</scope>
    <source>
        <strain evidence="3">B10K-DU-012-56</strain>
    </source>
</reference>
<keyword evidence="2" id="KW-1015">Disulfide bond</keyword>
<dbReference type="SUPFAM" id="SSF48726">
    <property type="entry name" value="Immunoglobulin"/>
    <property type="match status" value="1"/>
</dbReference>
<protein>
    <submittedName>
        <fullName evidence="3">FCRLB protein</fullName>
    </submittedName>
</protein>
<comment type="caution">
    <text evidence="3">The sequence shown here is derived from an EMBL/GenBank/DDBJ whole genome shotgun (WGS) entry which is preliminary data.</text>
</comment>
<dbReference type="Proteomes" id="UP000528411">
    <property type="component" value="Unassembled WGS sequence"/>
</dbReference>
<dbReference type="PANTHER" id="PTHR11481">
    <property type="entry name" value="IMMUNOGLOBULIN FC RECEPTOR"/>
    <property type="match status" value="1"/>
</dbReference>
<dbReference type="InterPro" id="IPR013783">
    <property type="entry name" value="Ig-like_fold"/>
</dbReference>
<dbReference type="GO" id="GO:0009897">
    <property type="term" value="C:external side of plasma membrane"/>
    <property type="evidence" value="ECO:0007669"/>
    <property type="project" value="TreeGrafter"/>
</dbReference>
<evidence type="ECO:0000313" key="3">
    <source>
        <dbReference type="EMBL" id="NXS47270.1"/>
    </source>
</evidence>
<organism evidence="3 4">
    <name type="scientific">Balaeniceps rex</name>
    <name type="common">Shoebill</name>
    <dbReference type="NCBI Taxonomy" id="33584"/>
    <lineage>
        <taxon>Eukaryota</taxon>
        <taxon>Metazoa</taxon>
        <taxon>Chordata</taxon>
        <taxon>Craniata</taxon>
        <taxon>Vertebrata</taxon>
        <taxon>Euteleostomi</taxon>
        <taxon>Archelosauria</taxon>
        <taxon>Archosauria</taxon>
        <taxon>Dinosauria</taxon>
        <taxon>Saurischia</taxon>
        <taxon>Theropoda</taxon>
        <taxon>Coelurosauria</taxon>
        <taxon>Aves</taxon>
        <taxon>Neognathae</taxon>
        <taxon>Neoaves</taxon>
        <taxon>Aequornithes</taxon>
        <taxon>Pelecaniformes</taxon>
        <taxon>Balaenicipitidae</taxon>
        <taxon>Balaeniceps</taxon>
    </lineage>
</organism>